<keyword evidence="1" id="KW-0813">Transport</keyword>
<dbReference type="Gene3D" id="3.40.50.300">
    <property type="entry name" value="P-loop containing nucleotide triphosphate hydrolases"/>
    <property type="match status" value="1"/>
</dbReference>
<evidence type="ECO:0000256" key="2">
    <source>
        <dbReference type="ARBA" id="ARBA00022967"/>
    </source>
</evidence>
<dbReference type="Pfam" id="PF00005">
    <property type="entry name" value="ABC_tran"/>
    <property type="match status" value="1"/>
</dbReference>
<keyword evidence="6" id="KW-1185">Reference proteome</keyword>
<dbReference type="AlphaFoldDB" id="A0AAW8QYM3"/>
<name>A0AAW8QYM3_9ALTE</name>
<keyword evidence="2" id="KW-1278">Translocase</keyword>
<organism evidence="5 6">
    <name type="scientific">Brumicola blandensis</name>
    <dbReference type="NCBI Taxonomy" id="3075611"/>
    <lineage>
        <taxon>Bacteria</taxon>
        <taxon>Pseudomonadati</taxon>
        <taxon>Pseudomonadota</taxon>
        <taxon>Gammaproteobacteria</taxon>
        <taxon>Alteromonadales</taxon>
        <taxon>Alteromonadaceae</taxon>
        <taxon>Brumicola</taxon>
    </lineage>
</organism>
<protein>
    <submittedName>
        <fullName evidence="5">ATP-binding cassette domain-containing protein</fullName>
    </submittedName>
</protein>
<sequence length="267" mass="29812">MKPTAMLQARKLCLHNRFEDINLSLNRGECWHVLGQNGAGKSSLFDVLSGLTEANVGDVIYDGRALSDISISERATTRAYLQQTYSLAFSLSVSELLSFYLDQSTLFQQHTTPSSIPDILVPTELDEALHVNALLDRPLNELSGGEQQRVHIARVLLQVWPAIQQGEAILLMDEPLQNLDIAFQESVLILFKTLVVMGNLLVMSVHDVNLSLRFADKVLLLKQGKCQASGENKAMLTASGVTELYEYPFELLQLNNNIEKTFIRRPN</sequence>
<dbReference type="SUPFAM" id="SSF52540">
    <property type="entry name" value="P-loop containing nucleoside triphosphate hydrolases"/>
    <property type="match status" value="1"/>
</dbReference>
<dbReference type="GO" id="GO:0005524">
    <property type="term" value="F:ATP binding"/>
    <property type="evidence" value="ECO:0007669"/>
    <property type="project" value="UniProtKB-KW"/>
</dbReference>
<evidence type="ECO:0000313" key="5">
    <source>
        <dbReference type="EMBL" id="MDT0581091.1"/>
    </source>
</evidence>
<dbReference type="InterPro" id="IPR027417">
    <property type="entry name" value="P-loop_NTPase"/>
</dbReference>
<evidence type="ECO:0000259" key="4">
    <source>
        <dbReference type="PROSITE" id="PS50893"/>
    </source>
</evidence>
<gene>
    <name evidence="5" type="ORF">RM544_00915</name>
</gene>
<dbReference type="EMBL" id="JAVRIE010000001">
    <property type="protein sequence ID" value="MDT0581091.1"/>
    <property type="molecule type" value="Genomic_DNA"/>
</dbReference>
<reference evidence="5 6" key="1">
    <citation type="submission" date="2023-09" db="EMBL/GenBank/DDBJ databases">
        <authorList>
            <person name="Rey-Velasco X."/>
        </authorList>
    </citation>
    <scope>NUCLEOTIDE SEQUENCE [LARGE SCALE GENOMIC DNA]</scope>
    <source>
        <strain evidence="5 6">W409</strain>
    </source>
</reference>
<dbReference type="PANTHER" id="PTHR42794">
    <property type="entry name" value="HEMIN IMPORT ATP-BINDING PROTEIN HMUV"/>
    <property type="match status" value="1"/>
</dbReference>
<feature type="domain" description="ABC transporter" evidence="4">
    <location>
        <begin position="1"/>
        <end position="248"/>
    </location>
</feature>
<evidence type="ECO:0000256" key="1">
    <source>
        <dbReference type="ARBA" id="ARBA00022448"/>
    </source>
</evidence>
<dbReference type="InterPro" id="IPR003439">
    <property type="entry name" value="ABC_transporter-like_ATP-bd"/>
</dbReference>
<comment type="caution">
    <text evidence="5">The sequence shown here is derived from an EMBL/GenBank/DDBJ whole genome shotgun (WGS) entry which is preliminary data.</text>
</comment>
<evidence type="ECO:0000313" key="6">
    <source>
        <dbReference type="Proteomes" id="UP001249020"/>
    </source>
</evidence>
<keyword evidence="5" id="KW-0547">Nucleotide-binding</keyword>
<dbReference type="RefSeq" id="WP_311359906.1">
    <property type="nucleotide sequence ID" value="NZ_JAVRIE010000001.1"/>
</dbReference>
<comment type="function">
    <text evidence="3">Part of the ABC transporter complex HmuTUV involved in hemin import. Responsible for energy coupling to the transport system.</text>
</comment>
<evidence type="ECO:0000256" key="3">
    <source>
        <dbReference type="ARBA" id="ARBA00037066"/>
    </source>
</evidence>
<dbReference type="PANTHER" id="PTHR42794:SF1">
    <property type="entry name" value="HEMIN IMPORT ATP-BINDING PROTEIN HMUV"/>
    <property type="match status" value="1"/>
</dbReference>
<accession>A0AAW8QYM3</accession>
<dbReference type="GO" id="GO:0016887">
    <property type="term" value="F:ATP hydrolysis activity"/>
    <property type="evidence" value="ECO:0007669"/>
    <property type="project" value="InterPro"/>
</dbReference>
<dbReference type="Proteomes" id="UP001249020">
    <property type="component" value="Unassembled WGS sequence"/>
</dbReference>
<proteinExistence type="predicted"/>
<keyword evidence="5" id="KW-0067">ATP-binding</keyword>
<dbReference type="PROSITE" id="PS50893">
    <property type="entry name" value="ABC_TRANSPORTER_2"/>
    <property type="match status" value="1"/>
</dbReference>